<reference evidence="2 3" key="1">
    <citation type="submission" date="2008-12" db="EMBL/GenBank/DDBJ databases">
        <authorList>
            <person name="Fulton L."/>
            <person name="Clifton S."/>
            <person name="Fulton B."/>
            <person name="Xu J."/>
            <person name="Minx P."/>
            <person name="Pepin K.H."/>
            <person name="Johnson M."/>
            <person name="Bhonagiri V."/>
            <person name="Nash W.E."/>
            <person name="Mardis E.R."/>
            <person name="Wilson R.K."/>
        </authorList>
    </citation>
    <scope>NUCLEOTIDE SEQUENCE [LARGE SCALE GENOMIC DNA]</scope>
    <source>
        <strain evidence="2 3">DSM 12042</strain>
    </source>
</reference>
<keyword evidence="1" id="KW-0812">Transmembrane</keyword>
<dbReference type="AlphaFoldDB" id="B9Y5N2"/>
<dbReference type="Proteomes" id="UP000005950">
    <property type="component" value="Unassembled WGS sequence"/>
</dbReference>
<feature type="transmembrane region" description="Helical" evidence="1">
    <location>
        <begin position="12"/>
        <end position="32"/>
    </location>
</feature>
<evidence type="ECO:0000256" key="1">
    <source>
        <dbReference type="SAM" id="Phobius"/>
    </source>
</evidence>
<protein>
    <submittedName>
        <fullName evidence="2">Uncharacterized protein</fullName>
    </submittedName>
</protein>
<accession>B9Y5N2</accession>
<dbReference type="HOGENOM" id="CLU_1018519_0_0_9"/>
<keyword evidence="1" id="KW-0472">Membrane</keyword>
<comment type="caution">
    <text evidence="2">The sequence shown here is derived from an EMBL/GenBank/DDBJ whole genome shotgun (WGS) entry which is preliminary data.</text>
</comment>
<keyword evidence="1" id="KW-1133">Transmembrane helix</keyword>
<name>B9Y5N2_9FIRM</name>
<organism evidence="2 3">
    <name type="scientific">Holdemania filiformis DSM 12042</name>
    <dbReference type="NCBI Taxonomy" id="545696"/>
    <lineage>
        <taxon>Bacteria</taxon>
        <taxon>Bacillati</taxon>
        <taxon>Bacillota</taxon>
        <taxon>Erysipelotrichia</taxon>
        <taxon>Erysipelotrichales</taxon>
        <taxon>Erysipelotrichaceae</taxon>
        <taxon>Holdemania</taxon>
    </lineage>
</organism>
<proteinExistence type="predicted"/>
<dbReference type="STRING" id="545696.HOLDEFILI_01114"/>
<evidence type="ECO:0000313" key="3">
    <source>
        <dbReference type="Proteomes" id="UP000005950"/>
    </source>
</evidence>
<reference evidence="2 3" key="2">
    <citation type="submission" date="2009-02" db="EMBL/GenBank/DDBJ databases">
        <title>Draft genome sequence of Holdemania filiformis DSM 12042.</title>
        <authorList>
            <person name="Sudarsanam P."/>
            <person name="Ley R."/>
            <person name="Guruge J."/>
            <person name="Turnbaugh P.J."/>
            <person name="Mahowald M."/>
            <person name="Liep D."/>
            <person name="Gordon J."/>
        </authorList>
    </citation>
    <scope>NUCLEOTIDE SEQUENCE [LARGE SCALE GENOMIC DNA]</scope>
    <source>
        <strain evidence="2 3">DSM 12042</strain>
    </source>
</reference>
<dbReference type="eggNOG" id="ENOG5032UXE">
    <property type="taxonomic scope" value="Bacteria"/>
</dbReference>
<sequence>MSPRGDFFMSLLITIVCFAISAGMLISLLTLLKRSKKMKKLIACVDQIGDEARFFPAIDQFIDSIQDPEFAAKGEILKLWGLIKYQKELPEIEACLQRMDLSKIIIDPKHRRRNKIGLNEDSFYYLCFACSFKAYSQNNTELLNRLHEKVLEKEDYFQDQLFYQLYTASWNWYTKQGDRGEAVFLDLAQGLIRKMKCSRQMLDIYRNIAAAFLAGIAQERNDAELAQRVEKPVSSWAATEMGGNILRDLGIHEVSQLQSWSKPEDAEEEKPEE</sequence>
<evidence type="ECO:0000313" key="2">
    <source>
        <dbReference type="EMBL" id="EEF68690.1"/>
    </source>
</evidence>
<gene>
    <name evidence="2" type="ORF">HOLDEFILI_01114</name>
</gene>
<dbReference type="EMBL" id="ACCF01000064">
    <property type="protein sequence ID" value="EEF68690.1"/>
    <property type="molecule type" value="Genomic_DNA"/>
</dbReference>